<dbReference type="EMBL" id="LUCH01005367">
    <property type="protein sequence ID" value="KAF5398136.1"/>
    <property type="molecule type" value="Genomic_DNA"/>
</dbReference>
<organism evidence="1 2">
    <name type="scientific">Paragonimus heterotremus</name>
    <dbReference type="NCBI Taxonomy" id="100268"/>
    <lineage>
        <taxon>Eukaryota</taxon>
        <taxon>Metazoa</taxon>
        <taxon>Spiralia</taxon>
        <taxon>Lophotrochozoa</taxon>
        <taxon>Platyhelminthes</taxon>
        <taxon>Trematoda</taxon>
        <taxon>Digenea</taxon>
        <taxon>Plagiorchiida</taxon>
        <taxon>Troglotremata</taxon>
        <taxon>Troglotrematidae</taxon>
        <taxon>Paragonimus</taxon>
    </lineage>
</organism>
<dbReference type="AlphaFoldDB" id="A0A8J4WF89"/>
<comment type="caution">
    <text evidence="1">The sequence shown here is derived from an EMBL/GenBank/DDBJ whole genome shotgun (WGS) entry which is preliminary data.</text>
</comment>
<dbReference type="Proteomes" id="UP000748531">
    <property type="component" value="Unassembled WGS sequence"/>
</dbReference>
<proteinExistence type="predicted"/>
<evidence type="ECO:0000313" key="1">
    <source>
        <dbReference type="EMBL" id="KAF5398136.1"/>
    </source>
</evidence>
<accession>A0A8J4WF89</accession>
<reference evidence="1" key="1">
    <citation type="submission" date="2019-05" db="EMBL/GenBank/DDBJ databases">
        <title>Annotation for the trematode Paragonimus heterotremus.</title>
        <authorList>
            <person name="Choi Y.-J."/>
        </authorList>
    </citation>
    <scope>NUCLEOTIDE SEQUENCE</scope>
    <source>
        <strain evidence="1">LC</strain>
    </source>
</reference>
<sequence length="87" mass="10055">MLHPNHRSSCLSSFGWQVLECETWNIMAFLFARADNESSEVQVFDGNHLKCDHNQKSYMVIVSKQIKLRRQATKRAKQCNIINGSQT</sequence>
<name>A0A8J4WF89_9TREM</name>
<gene>
    <name evidence="1" type="ORF">PHET_05519</name>
</gene>
<protein>
    <submittedName>
        <fullName evidence="1">Uncharacterized protein</fullName>
    </submittedName>
</protein>
<evidence type="ECO:0000313" key="2">
    <source>
        <dbReference type="Proteomes" id="UP000748531"/>
    </source>
</evidence>
<keyword evidence="2" id="KW-1185">Reference proteome</keyword>